<sequence>MPRTWTTVEQRAWLETKVSGFVDARTRGRSTAYAKGVHHAFAKIWPELDELFAQRINQRPINLTANEAEDLKVYKRKRAVQILNWLQRNSTQRGRRANRAVKVLLRNHAPRRQRTYQLGEVYNKLYPEKVNTVYQERKDESLSKGQRLNLIKKISEELLEDETEEVKEEVEREQAKRRNELDARLESINSGEAVDLDELTIQQYIDALPELLTSVLGEIGKYCPDWGFLLLASGPMPKANNSTHVFDIYTGPKSAEGYTFAEANEDFDVGLRVPFGNFVEAGIVDKIKREEAKAALNSLTHTINPSSDDGHGSPSPIASRGLSLASVDGEEDDKDEIEDPPTHKRRPSSPTPSDNEDEEASQPTASSRRPPRALPDSDESGDESDDDNSTPEHPLEVWPIEAPDSDGEPEVDVDELEDRRRKKLAGTTKEPVHKPGSELNKDITPQALAQAKLIEKRAEATKKRLETRKKNKAKKDEAEKVAKEAEAARKAKEVEAAKKTKAVEAAKKARVVEIAKNAKEAKEAEDQAAINLKVVEIAKKVKEAQEAEAQAAKKAAAVDTSKNASNSAAEPHSNVRKGKSKKGSKAADASKDIESGKGVGATKKGTKSTATNSIGGENDGGSHAQAEPTPAPKRRPPPAILPPPPTSKPVSPNTEEETPAPLKLKGKKSGGRKRSLEEVVVDEPQDLGPTKRPRRLAKAPNRPDAEVSFAKKTRSRRA</sequence>
<name>A0ACD3A6G2_9AGAR</name>
<dbReference type="Proteomes" id="UP000308600">
    <property type="component" value="Unassembled WGS sequence"/>
</dbReference>
<protein>
    <submittedName>
        <fullName evidence="1">Uncharacterized protein</fullName>
    </submittedName>
</protein>
<evidence type="ECO:0000313" key="2">
    <source>
        <dbReference type="Proteomes" id="UP000308600"/>
    </source>
</evidence>
<evidence type="ECO:0000313" key="1">
    <source>
        <dbReference type="EMBL" id="TFK60995.1"/>
    </source>
</evidence>
<proteinExistence type="predicted"/>
<reference evidence="1 2" key="1">
    <citation type="journal article" date="2019" name="Nat. Ecol. Evol.">
        <title>Megaphylogeny resolves global patterns of mushroom evolution.</title>
        <authorList>
            <person name="Varga T."/>
            <person name="Krizsan K."/>
            <person name="Foldi C."/>
            <person name="Dima B."/>
            <person name="Sanchez-Garcia M."/>
            <person name="Sanchez-Ramirez S."/>
            <person name="Szollosi G.J."/>
            <person name="Szarkandi J.G."/>
            <person name="Papp V."/>
            <person name="Albert L."/>
            <person name="Andreopoulos W."/>
            <person name="Angelini C."/>
            <person name="Antonin V."/>
            <person name="Barry K.W."/>
            <person name="Bougher N.L."/>
            <person name="Buchanan P."/>
            <person name="Buyck B."/>
            <person name="Bense V."/>
            <person name="Catcheside P."/>
            <person name="Chovatia M."/>
            <person name="Cooper J."/>
            <person name="Damon W."/>
            <person name="Desjardin D."/>
            <person name="Finy P."/>
            <person name="Geml J."/>
            <person name="Haridas S."/>
            <person name="Hughes K."/>
            <person name="Justo A."/>
            <person name="Karasinski D."/>
            <person name="Kautmanova I."/>
            <person name="Kiss B."/>
            <person name="Kocsube S."/>
            <person name="Kotiranta H."/>
            <person name="LaButti K.M."/>
            <person name="Lechner B.E."/>
            <person name="Liimatainen K."/>
            <person name="Lipzen A."/>
            <person name="Lukacs Z."/>
            <person name="Mihaltcheva S."/>
            <person name="Morgado L.N."/>
            <person name="Niskanen T."/>
            <person name="Noordeloos M.E."/>
            <person name="Ohm R.A."/>
            <person name="Ortiz-Santana B."/>
            <person name="Ovrebo C."/>
            <person name="Racz N."/>
            <person name="Riley R."/>
            <person name="Savchenko A."/>
            <person name="Shiryaev A."/>
            <person name="Soop K."/>
            <person name="Spirin V."/>
            <person name="Szebenyi C."/>
            <person name="Tomsovsky M."/>
            <person name="Tulloss R.E."/>
            <person name="Uehling J."/>
            <person name="Grigoriev I.V."/>
            <person name="Vagvolgyi C."/>
            <person name="Papp T."/>
            <person name="Martin F.M."/>
            <person name="Miettinen O."/>
            <person name="Hibbett D.S."/>
            <person name="Nagy L.G."/>
        </authorList>
    </citation>
    <scope>NUCLEOTIDE SEQUENCE [LARGE SCALE GENOMIC DNA]</scope>
    <source>
        <strain evidence="1 2">NL-1719</strain>
    </source>
</reference>
<keyword evidence="2" id="KW-1185">Reference proteome</keyword>
<gene>
    <name evidence="1" type="ORF">BDN72DRAFT_863943</name>
</gene>
<accession>A0ACD3A6G2</accession>
<dbReference type="EMBL" id="ML208706">
    <property type="protein sequence ID" value="TFK60995.1"/>
    <property type="molecule type" value="Genomic_DNA"/>
</dbReference>
<organism evidence="1 2">
    <name type="scientific">Pluteus cervinus</name>
    <dbReference type="NCBI Taxonomy" id="181527"/>
    <lineage>
        <taxon>Eukaryota</taxon>
        <taxon>Fungi</taxon>
        <taxon>Dikarya</taxon>
        <taxon>Basidiomycota</taxon>
        <taxon>Agaricomycotina</taxon>
        <taxon>Agaricomycetes</taxon>
        <taxon>Agaricomycetidae</taxon>
        <taxon>Agaricales</taxon>
        <taxon>Pluteineae</taxon>
        <taxon>Pluteaceae</taxon>
        <taxon>Pluteus</taxon>
    </lineage>
</organism>